<evidence type="ECO:0000256" key="2">
    <source>
        <dbReference type="SAM" id="Phobius"/>
    </source>
</evidence>
<evidence type="ECO:0000313" key="4">
    <source>
        <dbReference type="EMBL" id="ETW57979.1"/>
    </source>
</evidence>
<dbReference type="EMBL" id="KI927239">
    <property type="protein sequence ID" value="ETW57979.1"/>
    <property type="molecule type" value="Genomic_DNA"/>
</dbReference>
<name>W4J7H2_PLAFP</name>
<reference evidence="4 5" key="1">
    <citation type="submission" date="2013-02" db="EMBL/GenBank/DDBJ databases">
        <title>The Genome Annotation of Plasmodium falciparum Palo Alto/Uganda.</title>
        <authorList>
            <consortium name="The Broad Institute Genome Sequencing Platform"/>
            <consortium name="The Broad Institute Genome Sequencing Center for Infectious Disease"/>
            <person name="Neafsey D."/>
            <person name="Hoffman S."/>
            <person name="Volkman S."/>
            <person name="Rosenthal P."/>
            <person name="Walker B."/>
            <person name="Young S.K."/>
            <person name="Zeng Q."/>
            <person name="Gargeya S."/>
            <person name="Fitzgerald M."/>
            <person name="Haas B."/>
            <person name="Abouelleil A."/>
            <person name="Allen A.W."/>
            <person name="Alvarado L."/>
            <person name="Arachchi H.M."/>
            <person name="Berlin A.M."/>
            <person name="Chapman S.B."/>
            <person name="Gainer-Dewar J."/>
            <person name="Goldberg J."/>
            <person name="Griggs A."/>
            <person name="Gujja S."/>
            <person name="Hansen M."/>
            <person name="Howarth C."/>
            <person name="Imamovic A."/>
            <person name="Ireland A."/>
            <person name="Larimer J."/>
            <person name="McCowan C."/>
            <person name="Murphy C."/>
            <person name="Pearson M."/>
            <person name="Poon T.W."/>
            <person name="Priest M."/>
            <person name="Roberts A."/>
            <person name="Saif S."/>
            <person name="Shea T."/>
            <person name="Sisk P."/>
            <person name="Sykes S."/>
            <person name="Wortman J."/>
            <person name="Nusbaum C."/>
            <person name="Birren B."/>
        </authorList>
    </citation>
    <scope>NUCLEOTIDE SEQUENCE [LARGE SCALE GENOMIC DNA]</scope>
    <source>
        <strain evidence="4 5">Palo Alto/Uganda</strain>
    </source>
</reference>
<feature type="compositionally biased region" description="Basic and acidic residues" evidence="1">
    <location>
        <begin position="377"/>
        <end position="389"/>
    </location>
</feature>
<evidence type="ECO:0000259" key="3">
    <source>
        <dbReference type="PROSITE" id="PS50076"/>
    </source>
</evidence>
<feature type="region of interest" description="Disordered" evidence="1">
    <location>
        <begin position="435"/>
        <end position="458"/>
    </location>
</feature>
<evidence type="ECO:0000313" key="5">
    <source>
        <dbReference type="Proteomes" id="UP000019103"/>
    </source>
</evidence>
<feature type="compositionally biased region" description="Acidic residues" evidence="1">
    <location>
        <begin position="284"/>
        <end position="313"/>
    </location>
</feature>
<accession>W4J7H2</accession>
<dbReference type="Pfam" id="PF14308">
    <property type="entry name" value="DnaJ-X"/>
    <property type="match status" value="1"/>
</dbReference>
<feature type="region of interest" description="Disordered" evidence="1">
    <location>
        <begin position="173"/>
        <end position="394"/>
    </location>
</feature>
<feature type="compositionally biased region" description="Basic and acidic residues" evidence="1">
    <location>
        <begin position="173"/>
        <end position="244"/>
    </location>
</feature>
<dbReference type="AlphaFoldDB" id="W4J7H2"/>
<feature type="domain" description="J" evidence="3">
    <location>
        <begin position="511"/>
        <end position="577"/>
    </location>
</feature>
<dbReference type="PRINTS" id="PR00625">
    <property type="entry name" value="JDOMAIN"/>
</dbReference>
<dbReference type="InterPro" id="IPR036869">
    <property type="entry name" value="J_dom_sf"/>
</dbReference>
<dbReference type="Proteomes" id="UP000019103">
    <property type="component" value="Unassembled WGS sequence"/>
</dbReference>
<dbReference type="InterPro" id="IPR052423">
    <property type="entry name" value="EMIR"/>
</dbReference>
<dbReference type="CDD" id="cd06257">
    <property type="entry name" value="DnaJ"/>
    <property type="match status" value="1"/>
</dbReference>
<feature type="compositionally biased region" description="Acidic residues" evidence="1">
    <location>
        <begin position="437"/>
        <end position="455"/>
    </location>
</feature>
<organism evidence="4 5">
    <name type="scientific">Plasmodium falciparum (isolate Palo Alto / Uganda)</name>
    <dbReference type="NCBI Taxonomy" id="57270"/>
    <lineage>
        <taxon>Eukaryota</taxon>
        <taxon>Sar</taxon>
        <taxon>Alveolata</taxon>
        <taxon>Apicomplexa</taxon>
        <taxon>Aconoidasida</taxon>
        <taxon>Haemosporida</taxon>
        <taxon>Plasmodiidae</taxon>
        <taxon>Plasmodium</taxon>
        <taxon>Plasmodium (Laverania)</taxon>
    </lineage>
</organism>
<keyword evidence="2" id="KW-1133">Transmembrane helix</keyword>
<dbReference type="InterPro" id="IPR001623">
    <property type="entry name" value="DnaJ_domain"/>
</dbReference>
<feature type="transmembrane region" description="Helical" evidence="2">
    <location>
        <begin position="32"/>
        <end position="59"/>
    </location>
</feature>
<sequence length="743" mass="88764">MHSMKERRYYSIYKKDNKMEDLGNKNKNKIHFISVSLMNCLSVIMFIILYIISLHIFFYKTNSFHLSLREPVPYANRTYNRILYSTEKKKVNRREQIRTQREPQKSNYKASMKNYLKCVKSAPYIDDAKYGALISEEEEREMKMIKKMELEELEKRDELMEKRRLRRIERMKKKEEEERIKEEEKRIKEEEERIKEEEKRLKEEEERRLKEEEERRKRRGDAEELGKEETSEDKEYTEEVGKEEASEDKEDTEEVKEEEVSEDKGDIEEVEKEETSEDKGDTEEVREDEVSEDIEDSDEVGEGEVSEDIEDSEEVGKEEEPYEKGDYEEEASDDKGDSEEVGKEEASDDKGYSEEVGKEEGSYDKGDAEEVEDEDEEHIRSKEEVKEPEIGTDIEEENKEKYIKKLDVQDTLYEINVLNGEDITSFLENKNKIIQNEGEEDDDDDEDDEDDEDGEDGKGVYINIVNNVPGNIWNDTIYDDNYNNNTYSSAEEYIFYEKKLDDNTRNNMKRSYYDILDVKEDSDINEIKRKFYNLSLKYYPKMNKDKNLVMNQKFENISEAYQILGYENRRKLYDLGEYDETNKMIIIDPLIFFNLIFTSDMMYEYIENTKVPIFVKLFFGKSIFIEDIFYYVGMIMKEMMEGQNIREEEVAELLKDRLDLLYIDNEDEWEKLMENEISMLLKSSFSSFILESIGWTYENVSNIFLEEKVNSGINKKGIYLKEANERMIRNSIVLRQFKLLSFR</sequence>
<proteinExistence type="predicted"/>
<protein>
    <recommendedName>
        <fullName evidence="3">J domain-containing protein</fullName>
    </recommendedName>
</protein>
<dbReference type="SMART" id="SM00271">
    <property type="entry name" value="DnaJ"/>
    <property type="match status" value="1"/>
</dbReference>
<dbReference type="Pfam" id="PF00226">
    <property type="entry name" value="DnaJ"/>
    <property type="match status" value="1"/>
</dbReference>
<dbReference type="PANTHER" id="PTHR44094:SF8">
    <property type="entry name" value="DNAJ HEAT SHOCK N-TERMINAL DOMAIN-CONTAINING PROTEIN-RELATED"/>
    <property type="match status" value="1"/>
</dbReference>
<feature type="compositionally biased region" description="Acidic residues" evidence="1">
    <location>
        <begin position="245"/>
        <end position="276"/>
    </location>
</feature>
<dbReference type="Gene3D" id="1.10.287.110">
    <property type="entry name" value="DnaJ domain"/>
    <property type="match status" value="1"/>
</dbReference>
<dbReference type="PANTHER" id="PTHR44094">
    <property type="entry name" value="DNAJ HEAT SHOCK N-TERMINAL DOMAIN-CONTAINING PROTEIN"/>
    <property type="match status" value="1"/>
</dbReference>
<dbReference type="InterPro" id="IPR026894">
    <property type="entry name" value="DnaJ_X"/>
</dbReference>
<keyword evidence="2" id="KW-0472">Membrane</keyword>
<evidence type="ECO:0000256" key="1">
    <source>
        <dbReference type="SAM" id="MobiDB-lite"/>
    </source>
</evidence>
<feature type="compositionally biased region" description="Basic and acidic residues" evidence="1">
    <location>
        <begin position="314"/>
        <end position="325"/>
    </location>
</feature>
<dbReference type="SUPFAM" id="SSF46565">
    <property type="entry name" value="Chaperone J-domain"/>
    <property type="match status" value="1"/>
</dbReference>
<keyword evidence="2" id="KW-0812">Transmembrane</keyword>
<dbReference type="OrthoDB" id="10250354at2759"/>
<dbReference type="PROSITE" id="PS50076">
    <property type="entry name" value="DNAJ_2"/>
    <property type="match status" value="1"/>
</dbReference>
<reference evidence="4 5" key="2">
    <citation type="submission" date="2013-02" db="EMBL/GenBank/DDBJ databases">
        <title>The Genome Sequence of Plasmodium falciparum Palo Alto/Uganda.</title>
        <authorList>
            <consortium name="The Broad Institute Genome Sequencing Platform"/>
            <consortium name="The Broad Institute Genome Sequencing Center for Infectious Disease"/>
            <person name="Neafsey D."/>
            <person name="Cheeseman I."/>
            <person name="Volkman S."/>
            <person name="Adams J."/>
            <person name="Walker B."/>
            <person name="Young S.K."/>
            <person name="Zeng Q."/>
            <person name="Gargeya S."/>
            <person name="Fitzgerald M."/>
            <person name="Haas B."/>
            <person name="Abouelleil A."/>
            <person name="Alvarado L."/>
            <person name="Arachchi H.M."/>
            <person name="Berlin A.M."/>
            <person name="Chapman S.B."/>
            <person name="Dewar J."/>
            <person name="Goldberg J."/>
            <person name="Griggs A."/>
            <person name="Gujja S."/>
            <person name="Hansen M."/>
            <person name="Howarth C."/>
            <person name="Imamovic A."/>
            <person name="Larimer J."/>
            <person name="McCowan C."/>
            <person name="Murphy C."/>
            <person name="Neiman D."/>
            <person name="Pearson M."/>
            <person name="Priest M."/>
            <person name="Roberts A."/>
            <person name="Saif S."/>
            <person name="Shea T."/>
            <person name="Sisk P."/>
            <person name="Sykes S."/>
            <person name="Wortman J."/>
            <person name="Nusbaum C."/>
            <person name="Birren B."/>
        </authorList>
    </citation>
    <scope>NUCLEOTIDE SEQUENCE [LARGE SCALE GENOMIC DNA]</scope>
    <source>
        <strain evidence="4 5">Palo Alto/Uganda</strain>
    </source>
</reference>
<gene>
    <name evidence="4" type="ORF">PFUGPA_00123</name>
</gene>
<feature type="compositionally biased region" description="Basic and acidic residues" evidence="1">
    <location>
        <begin position="333"/>
        <end position="368"/>
    </location>
</feature>